<keyword evidence="6" id="KW-1185">Reference proteome</keyword>
<dbReference type="Proteomes" id="UP000654075">
    <property type="component" value="Unassembled WGS sequence"/>
</dbReference>
<keyword evidence="1" id="KW-0489">Methyltransferase</keyword>
<dbReference type="GO" id="GO:0032259">
    <property type="term" value="P:methylation"/>
    <property type="evidence" value="ECO:0007669"/>
    <property type="project" value="UniProtKB-KW"/>
</dbReference>
<dbReference type="InterPro" id="IPR001214">
    <property type="entry name" value="SET_dom"/>
</dbReference>
<dbReference type="OrthoDB" id="295158at2759"/>
<dbReference type="InterPro" id="IPR050600">
    <property type="entry name" value="SETD3_SETD6_MTase"/>
</dbReference>
<dbReference type="GO" id="GO:0016279">
    <property type="term" value="F:protein-lysine N-methyltransferase activity"/>
    <property type="evidence" value="ECO:0007669"/>
    <property type="project" value="TreeGrafter"/>
</dbReference>
<dbReference type="SUPFAM" id="SSF82199">
    <property type="entry name" value="SET domain"/>
    <property type="match status" value="1"/>
</dbReference>
<keyword evidence="3" id="KW-0949">S-adenosyl-L-methionine</keyword>
<keyword evidence="2" id="KW-0808">Transferase</keyword>
<evidence type="ECO:0000256" key="3">
    <source>
        <dbReference type="ARBA" id="ARBA00022691"/>
    </source>
</evidence>
<feature type="non-terminal residue" evidence="5">
    <location>
        <position position="1"/>
    </location>
</feature>
<comment type="caution">
    <text evidence="5">The sequence shown here is derived from an EMBL/GenBank/DDBJ whole genome shotgun (WGS) entry which is preliminary data.</text>
</comment>
<name>A0A813HIP5_POLGL</name>
<evidence type="ECO:0000256" key="2">
    <source>
        <dbReference type="ARBA" id="ARBA00022679"/>
    </source>
</evidence>
<organism evidence="5 6">
    <name type="scientific">Polarella glacialis</name>
    <name type="common">Dinoflagellate</name>
    <dbReference type="NCBI Taxonomy" id="89957"/>
    <lineage>
        <taxon>Eukaryota</taxon>
        <taxon>Sar</taxon>
        <taxon>Alveolata</taxon>
        <taxon>Dinophyceae</taxon>
        <taxon>Suessiales</taxon>
        <taxon>Suessiaceae</taxon>
        <taxon>Polarella</taxon>
    </lineage>
</organism>
<dbReference type="PANTHER" id="PTHR13271:SF47">
    <property type="entry name" value="ACTIN-HISTIDINE N-METHYLTRANSFERASE"/>
    <property type="match status" value="1"/>
</dbReference>
<sequence>RAVFGASNESEYYVDMVTDLVSLHTAVSRGCTEEALGGRVPEVEMFLRARLCLLSRVFQTCCDSTLVPVADLLNHANEPSVLWNWDAEGQAMVITAVKAHRRGEELFTSYGTRSNVLLYRTYGFTLPPMDEPAWTYIVRPHLVRPVYAVFIEDGDARPRMMLESSHIDESLCEILNDVMTRKHDASDFLRLVCARSSTLSLR</sequence>
<evidence type="ECO:0000313" key="5">
    <source>
        <dbReference type="EMBL" id="CAE8637927.1"/>
    </source>
</evidence>
<dbReference type="Gene3D" id="3.90.1410.10">
    <property type="entry name" value="set domain protein methyltransferase, domain 1"/>
    <property type="match status" value="1"/>
</dbReference>
<dbReference type="Pfam" id="PF00856">
    <property type="entry name" value="SET"/>
    <property type="match status" value="1"/>
</dbReference>
<reference evidence="5" key="1">
    <citation type="submission" date="2021-02" db="EMBL/GenBank/DDBJ databases">
        <authorList>
            <person name="Dougan E. K."/>
            <person name="Rhodes N."/>
            <person name="Thang M."/>
            <person name="Chan C."/>
        </authorList>
    </citation>
    <scope>NUCLEOTIDE SEQUENCE</scope>
</reference>
<feature type="domain" description="SET" evidence="4">
    <location>
        <begin position="66"/>
        <end position="111"/>
    </location>
</feature>
<dbReference type="CDD" id="cd10527">
    <property type="entry name" value="SET_LSMT"/>
    <property type="match status" value="1"/>
</dbReference>
<gene>
    <name evidence="5" type="ORF">PGLA1383_LOCUS53225</name>
</gene>
<dbReference type="InterPro" id="IPR046341">
    <property type="entry name" value="SET_dom_sf"/>
</dbReference>
<accession>A0A813HIP5</accession>
<dbReference type="AlphaFoldDB" id="A0A813HIP5"/>
<dbReference type="PANTHER" id="PTHR13271">
    <property type="entry name" value="UNCHARACTERIZED PUTATIVE METHYLTRANSFERASE"/>
    <property type="match status" value="1"/>
</dbReference>
<proteinExistence type="predicted"/>
<protein>
    <recommendedName>
        <fullName evidence="4">SET domain-containing protein</fullName>
    </recommendedName>
</protein>
<evidence type="ECO:0000256" key="1">
    <source>
        <dbReference type="ARBA" id="ARBA00022603"/>
    </source>
</evidence>
<evidence type="ECO:0000259" key="4">
    <source>
        <dbReference type="Pfam" id="PF00856"/>
    </source>
</evidence>
<evidence type="ECO:0000313" key="6">
    <source>
        <dbReference type="Proteomes" id="UP000654075"/>
    </source>
</evidence>
<dbReference type="EMBL" id="CAJNNV010031810">
    <property type="protein sequence ID" value="CAE8637927.1"/>
    <property type="molecule type" value="Genomic_DNA"/>
</dbReference>